<proteinExistence type="predicted"/>
<sequence length="82" mass="9399">LPRPSSQKVSPSFVDLCDEATLRKFLTLKFPASEESCAFVVRTATLMAQRLNQVAYVSKVARLSEQIFLMTDLYKHYMDRLP</sequence>
<evidence type="ECO:0000313" key="1">
    <source>
        <dbReference type="EMBL" id="GMR35620.1"/>
    </source>
</evidence>
<feature type="non-terminal residue" evidence="1">
    <location>
        <position position="82"/>
    </location>
</feature>
<gene>
    <name evidence="1" type="ORF">PMAYCL1PPCAC_05815</name>
</gene>
<dbReference type="AlphaFoldDB" id="A0AAN4ZDB4"/>
<organism evidence="1 2">
    <name type="scientific">Pristionchus mayeri</name>
    <dbReference type="NCBI Taxonomy" id="1317129"/>
    <lineage>
        <taxon>Eukaryota</taxon>
        <taxon>Metazoa</taxon>
        <taxon>Ecdysozoa</taxon>
        <taxon>Nematoda</taxon>
        <taxon>Chromadorea</taxon>
        <taxon>Rhabditida</taxon>
        <taxon>Rhabditina</taxon>
        <taxon>Diplogasteromorpha</taxon>
        <taxon>Diplogasteroidea</taxon>
        <taxon>Neodiplogasteridae</taxon>
        <taxon>Pristionchus</taxon>
    </lineage>
</organism>
<protein>
    <submittedName>
        <fullName evidence="1">Uncharacterized protein</fullName>
    </submittedName>
</protein>
<feature type="non-terminal residue" evidence="1">
    <location>
        <position position="1"/>
    </location>
</feature>
<keyword evidence="2" id="KW-1185">Reference proteome</keyword>
<accession>A0AAN4ZDB4</accession>
<dbReference type="Proteomes" id="UP001328107">
    <property type="component" value="Unassembled WGS sequence"/>
</dbReference>
<evidence type="ECO:0000313" key="2">
    <source>
        <dbReference type="Proteomes" id="UP001328107"/>
    </source>
</evidence>
<dbReference type="EMBL" id="BTRK01000002">
    <property type="protein sequence ID" value="GMR35620.1"/>
    <property type="molecule type" value="Genomic_DNA"/>
</dbReference>
<comment type="caution">
    <text evidence="1">The sequence shown here is derived from an EMBL/GenBank/DDBJ whole genome shotgun (WGS) entry which is preliminary data.</text>
</comment>
<name>A0AAN4ZDB4_9BILA</name>
<reference evidence="2" key="1">
    <citation type="submission" date="2022-10" db="EMBL/GenBank/DDBJ databases">
        <title>Genome assembly of Pristionchus species.</title>
        <authorList>
            <person name="Yoshida K."/>
            <person name="Sommer R.J."/>
        </authorList>
    </citation>
    <scope>NUCLEOTIDE SEQUENCE [LARGE SCALE GENOMIC DNA]</scope>
    <source>
        <strain evidence="2">RS5460</strain>
    </source>
</reference>